<accession>A0A366KAR9</accession>
<sequence length="105" mass="11106">MSRSQALLLIFAHWHRPIDVIVSILLAGGLALIMLALTRGSGMDAPGTRASSASVQILSTVMLTAGVLGMLYGCYLVCQMASGLELGESWHLCGAHVSWVVFCDS</sequence>
<dbReference type="Proteomes" id="UP000252345">
    <property type="component" value="Unassembled WGS sequence"/>
</dbReference>
<feature type="non-terminal residue" evidence="2">
    <location>
        <position position="105"/>
    </location>
</feature>
<dbReference type="AlphaFoldDB" id="A0A366KAR9"/>
<keyword evidence="1" id="KW-0812">Transmembrane</keyword>
<feature type="transmembrane region" description="Helical" evidence="1">
    <location>
        <begin position="20"/>
        <end position="37"/>
    </location>
</feature>
<keyword evidence="1" id="KW-0472">Membrane</keyword>
<comment type="caution">
    <text evidence="2">The sequence shown here is derived from an EMBL/GenBank/DDBJ whole genome shotgun (WGS) entry which is preliminary data.</text>
</comment>
<gene>
    <name evidence="2" type="ORF">CRD59_07745</name>
</gene>
<evidence type="ECO:0000313" key="2">
    <source>
        <dbReference type="EMBL" id="RBP98699.1"/>
    </source>
</evidence>
<reference evidence="2 3" key="1">
    <citation type="submission" date="2017-10" db="EMBL/GenBank/DDBJ databases">
        <title>Bifidobacterium xylocopum sp. nov. and Bifidobacterium aemilianum sp. nov., from the carpenter bee (Xylocopa violacea) digestive tract.</title>
        <authorList>
            <person name="Alberoni D."/>
            <person name="Baffoni L."/>
            <person name="Di Gioia D."/>
            <person name="Gaggia F."/>
            <person name="Biavati B."/>
        </authorList>
    </citation>
    <scope>NUCLEOTIDE SEQUENCE [LARGE SCALE GENOMIC DNA]</scope>
    <source>
        <strain evidence="2 3">XV2</strain>
    </source>
</reference>
<evidence type="ECO:0000313" key="3">
    <source>
        <dbReference type="Proteomes" id="UP000252345"/>
    </source>
</evidence>
<keyword evidence="1" id="KW-1133">Transmembrane helix</keyword>
<protein>
    <submittedName>
        <fullName evidence="2">Phosphoesterase</fullName>
    </submittedName>
</protein>
<name>A0A366KAR9_9BIFI</name>
<organism evidence="2 3">
    <name type="scientific">Bifidobacterium xylocopae</name>
    <dbReference type="NCBI Taxonomy" id="2493119"/>
    <lineage>
        <taxon>Bacteria</taxon>
        <taxon>Bacillati</taxon>
        <taxon>Actinomycetota</taxon>
        <taxon>Actinomycetes</taxon>
        <taxon>Bifidobacteriales</taxon>
        <taxon>Bifidobacteriaceae</taxon>
        <taxon>Bifidobacterium</taxon>
    </lineage>
</organism>
<keyword evidence="3" id="KW-1185">Reference proteome</keyword>
<evidence type="ECO:0000256" key="1">
    <source>
        <dbReference type="SAM" id="Phobius"/>
    </source>
</evidence>
<feature type="transmembrane region" description="Helical" evidence="1">
    <location>
        <begin position="57"/>
        <end position="78"/>
    </location>
</feature>
<dbReference type="EMBL" id="PDCH01000089">
    <property type="protein sequence ID" value="RBP98699.1"/>
    <property type="molecule type" value="Genomic_DNA"/>
</dbReference>
<proteinExistence type="predicted"/>